<dbReference type="Proteomes" id="UP000270924">
    <property type="component" value="Unassembled WGS sequence"/>
</dbReference>
<evidence type="ECO:0000256" key="1">
    <source>
        <dbReference type="SAM" id="MobiDB-lite"/>
    </source>
</evidence>
<evidence type="ECO:0000313" key="4">
    <source>
        <dbReference type="Proteomes" id="UP000004810"/>
    </source>
</evidence>
<dbReference type="InParanoid" id="J9F994"/>
<protein>
    <submittedName>
        <fullName evidence="2">Uncharacterized protein</fullName>
    </submittedName>
</protein>
<reference evidence="2" key="2">
    <citation type="submission" date="2012-08" db="EMBL/GenBank/DDBJ databases">
        <title>The Genome Sequence of Wuchereria bancrofti.</title>
        <authorList>
            <consortium name="The Broad Institute Genome Sequencing Platform"/>
            <consortium name="Broad Institute Genome Sequencing Center for Infectious Disease"/>
            <person name="Nutman T.B."/>
            <person name="Fink D.L."/>
            <person name="Russ C."/>
            <person name="Young S."/>
            <person name="Zeng Q."/>
            <person name="Koehrsen M."/>
            <person name="Alvarado L."/>
            <person name="Berlin A."/>
            <person name="Borenstein D."/>
            <person name="Chapman S.B."/>
            <person name="Chen Z."/>
            <person name="Engels R."/>
            <person name="Freedman E."/>
            <person name="Gellesch M."/>
            <person name="Goldberg J."/>
            <person name="Griggs A."/>
            <person name="Gujja S."/>
            <person name="Heilman E.R."/>
            <person name="Heiman D."/>
            <person name="Hepburn T."/>
            <person name="Howarth C."/>
            <person name="Jen D."/>
            <person name="Larson L."/>
            <person name="Lewis B."/>
            <person name="Mehta T."/>
            <person name="Park D."/>
            <person name="Pearson M."/>
            <person name="Richards J."/>
            <person name="Roberts A."/>
            <person name="Saif S."/>
            <person name="Shea T."/>
            <person name="Shenoy N."/>
            <person name="Sisk P."/>
            <person name="Stolte C."/>
            <person name="Sykes S."/>
            <person name="Walk T."/>
            <person name="White J."/>
            <person name="Yandava C."/>
            <person name="Haas B."/>
            <person name="Henn M.R."/>
            <person name="Nusbaum C."/>
            <person name="Birren B."/>
        </authorList>
    </citation>
    <scope>NUCLEOTIDE SEQUENCE</scope>
</reference>
<dbReference type="EMBL" id="UYWW01012493">
    <property type="protein sequence ID" value="VDM21337.1"/>
    <property type="molecule type" value="Genomic_DNA"/>
</dbReference>
<evidence type="ECO:0000313" key="2">
    <source>
        <dbReference type="EMBL" id="EJW86092.1"/>
    </source>
</evidence>
<feature type="region of interest" description="Disordered" evidence="1">
    <location>
        <begin position="31"/>
        <end position="64"/>
    </location>
</feature>
<name>J9F994_WUCBA</name>
<keyword evidence="5" id="KW-1185">Reference proteome</keyword>
<evidence type="ECO:0000313" key="5">
    <source>
        <dbReference type="Proteomes" id="UP000270924"/>
    </source>
</evidence>
<reference evidence="3 5" key="3">
    <citation type="submission" date="2018-11" db="EMBL/GenBank/DDBJ databases">
        <authorList>
            <consortium name="Pathogen Informatics"/>
        </authorList>
    </citation>
    <scope>NUCLEOTIDE SEQUENCE [LARGE SCALE GENOMIC DNA]</scope>
</reference>
<reference evidence="4" key="1">
    <citation type="submission" date="2012-08" db="EMBL/GenBank/DDBJ databases">
        <title>The Genome Sequence of Wuchereria bancrofti.</title>
        <authorList>
            <person name="Nutman T.B."/>
            <person name="Fink D.L."/>
            <person name="Russ C."/>
            <person name="Young S."/>
            <person name="Zeng Q."/>
            <person name="Koehrsen M."/>
            <person name="Alvarado L."/>
            <person name="Berlin A."/>
            <person name="Chapman S.B."/>
            <person name="Chen Z."/>
            <person name="Freedman E."/>
            <person name="Gellesch M."/>
            <person name="Goldberg J."/>
            <person name="Griggs A."/>
            <person name="Gujja S."/>
            <person name="Heilman E.R."/>
            <person name="Heiman D."/>
            <person name="Hepburn T."/>
            <person name="Howarth C."/>
            <person name="Jen D."/>
            <person name="Larson L."/>
            <person name="Lewis B."/>
            <person name="Mehta T."/>
            <person name="Park D."/>
            <person name="Pearson M."/>
            <person name="Roberts A."/>
            <person name="Saif S."/>
            <person name="Shea T."/>
            <person name="Shenoy N."/>
            <person name="Sisk P."/>
            <person name="Stolte C."/>
            <person name="Sykes S."/>
            <person name="Walk T."/>
            <person name="White J."/>
            <person name="Yandava C."/>
            <person name="Haas B."/>
            <person name="Henn M.R."/>
            <person name="Nusbaum C."/>
            <person name="Birren B."/>
        </authorList>
    </citation>
    <scope>NUCLEOTIDE SEQUENCE [LARGE SCALE GENOMIC DNA]</scope>
    <source>
        <strain evidence="4">NA</strain>
    </source>
</reference>
<accession>J9F994</accession>
<evidence type="ECO:0000313" key="3">
    <source>
        <dbReference type="EMBL" id="VDM21337.1"/>
    </source>
</evidence>
<gene>
    <name evidence="3" type="ORF">WBA_LOCUS11866</name>
    <name evidence="2" type="ORF">WUBG_02996</name>
</gene>
<dbReference type="AlphaFoldDB" id="J9F994"/>
<dbReference type="Proteomes" id="UP000004810">
    <property type="component" value="Unassembled WGS sequence"/>
</dbReference>
<sequence length="64" mass="6745">MRQSIRQGISESLIILDRVWQDGYGGRNRKSSIFNLGSDSSSDSDVGAPGIGSVGLSGSVLDDM</sequence>
<organism evidence="2 4">
    <name type="scientific">Wuchereria bancrofti</name>
    <dbReference type="NCBI Taxonomy" id="6293"/>
    <lineage>
        <taxon>Eukaryota</taxon>
        <taxon>Metazoa</taxon>
        <taxon>Ecdysozoa</taxon>
        <taxon>Nematoda</taxon>
        <taxon>Chromadorea</taxon>
        <taxon>Rhabditida</taxon>
        <taxon>Spirurina</taxon>
        <taxon>Spiruromorpha</taxon>
        <taxon>Filarioidea</taxon>
        <taxon>Onchocercidae</taxon>
        <taxon>Wuchereria</taxon>
    </lineage>
</organism>
<dbReference type="EMBL" id="ADBV01000871">
    <property type="protein sequence ID" value="EJW86092.1"/>
    <property type="molecule type" value="Genomic_DNA"/>
</dbReference>
<proteinExistence type="predicted"/>